<evidence type="ECO:0000256" key="5">
    <source>
        <dbReference type="NCBIfam" id="TIGR01378"/>
    </source>
</evidence>
<keyword evidence="9" id="KW-1185">Reference proteome</keyword>
<dbReference type="NCBIfam" id="TIGR01378">
    <property type="entry name" value="thi_PPkinase"/>
    <property type="match status" value="1"/>
</dbReference>
<keyword evidence="3 8" id="KW-0418">Kinase</keyword>
<dbReference type="InterPro" id="IPR006282">
    <property type="entry name" value="Thi_PPkinase"/>
</dbReference>
<keyword evidence="1 8" id="KW-0808">Transferase</keyword>
<evidence type="ECO:0000313" key="8">
    <source>
        <dbReference type="EMBL" id="MSU90111.1"/>
    </source>
</evidence>
<evidence type="ECO:0000256" key="4">
    <source>
        <dbReference type="ARBA" id="ARBA00022840"/>
    </source>
</evidence>
<dbReference type="InterPro" id="IPR036759">
    <property type="entry name" value="TPK_catalytic_sf"/>
</dbReference>
<evidence type="ECO:0000256" key="2">
    <source>
        <dbReference type="ARBA" id="ARBA00022741"/>
    </source>
</evidence>
<dbReference type="Proteomes" id="UP000474957">
    <property type="component" value="Unassembled WGS sequence"/>
</dbReference>
<evidence type="ECO:0000313" key="9">
    <source>
        <dbReference type="Proteomes" id="UP000474957"/>
    </source>
</evidence>
<feature type="domain" description="Thiamin pyrophosphokinase thiamin-binding" evidence="7">
    <location>
        <begin position="148"/>
        <end position="194"/>
    </location>
</feature>
<dbReference type="RefSeq" id="WP_154446601.1">
    <property type="nucleotide sequence ID" value="NZ_WIND01000007.1"/>
</dbReference>
<dbReference type="EMBL" id="WIND01000007">
    <property type="protein sequence ID" value="MSU90111.1"/>
    <property type="molecule type" value="Genomic_DNA"/>
</dbReference>
<dbReference type="EC" id="2.7.6.2" evidence="5"/>
<dbReference type="InterPro" id="IPR007373">
    <property type="entry name" value="Thiamin_PyroPKinase_B1-bd"/>
</dbReference>
<dbReference type="Gene3D" id="3.40.50.10240">
    <property type="entry name" value="Thiamin pyrophosphokinase, catalytic domain"/>
    <property type="match status" value="1"/>
</dbReference>
<accession>A0A6L5Z0P4</accession>
<dbReference type="SUPFAM" id="SSF63862">
    <property type="entry name" value="Thiamin pyrophosphokinase, substrate-binding domain"/>
    <property type="match status" value="1"/>
</dbReference>
<protein>
    <recommendedName>
        <fullName evidence="5">Thiamine diphosphokinase</fullName>
        <ecNumber evidence="5">2.7.6.2</ecNumber>
    </recommendedName>
</protein>
<evidence type="ECO:0000256" key="3">
    <source>
        <dbReference type="ARBA" id="ARBA00022777"/>
    </source>
</evidence>
<feature type="domain" description="Thiamin pyrophosphokinase catalytic" evidence="6">
    <location>
        <begin position="28"/>
        <end position="122"/>
    </location>
</feature>
<comment type="caution">
    <text evidence="8">The sequence shown here is derived from an EMBL/GenBank/DDBJ whole genome shotgun (WGS) entry which is preliminary data.</text>
</comment>
<reference evidence="8 9" key="1">
    <citation type="submission" date="2019-10" db="EMBL/GenBank/DDBJ databases">
        <title>Cognatihalovulum marinum gen. nov. sp. nov., a new member of the family Rhodobacteraceae isolated from deep seawater of the Northwest Indian Ocean.</title>
        <authorList>
            <person name="Ruan C."/>
            <person name="Wang J."/>
            <person name="Zheng X."/>
            <person name="Song L."/>
            <person name="Zhu Y."/>
            <person name="Huang Y."/>
            <person name="Lu Z."/>
            <person name="Du W."/>
            <person name="Huang L."/>
            <person name="Dai X."/>
        </authorList>
    </citation>
    <scope>NUCLEOTIDE SEQUENCE [LARGE SCALE GENOMIC DNA]</scope>
    <source>
        <strain evidence="8 9">2CG4</strain>
    </source>
</reference>
<keyword evidence="4" id="KW-0067">ATP-binding</keyword>
<gene>
    <name evidence="8" type="ORF">GE300_10865</name>
</gene>
<keyword evidence="2" id="KW-0547">Nucleotide-binding</keyword>
<dbReference type="InterPro" id="IPR007371">
    <property type="entry name" value="TPK_catalytic"/>
</dbReference>
<dbReference type="GO" id="GO:0005524">
    <property type="term" value="F:ATP binding"/>
    <property type="evidence" value="ECO:0007669"/>
    <property type="project" value="UniProtKB-KW"/>
</dbReference>
<dbReference type="CDD" id="cd07995">
    <property type="entry name" value="TPK"/>
    <property type="match status" value="1"/>
</dbReference>
<dbReference type="SUPFAM" id="SSF63999">
    <property type="entry name" value="Thiamin pyrophosphokinase, catalytic domain"/>
    <property type="match status" value="1"/>
</dbReference>
<evidence type="ECO:0000259" key="7">
    <source>
        <dbReference type="Pfam" id="PF04265"/>
    </source>
</evidence>
<dbReference type="GO" id="GO:0009229">
    <property type="term" value="P:thiamine diphosphate biosynthetic process"/>
    <property type="evidence" value="ECO:0007669"/>
    <property type="project" value="InterPro"/>
</dbReference>
<dbReference type="InterPro" id="IPR053149">
    <property type="entry name" value="TPK"/>
</dbReference>
<dbReference type="Pfam" id="PF04265">
    <property type="entry name" value="TPK_B1_binding"/>
    <property type="match status" value="1"/>
</dbReference>
<dbReference type="GO" id="GO:0004788">
    <property type="term" value="F:thiamine diphosphokinase activity"/>
    <property type="evidence" value="ECO:0007669"/>
    <property type="project" value="UniProtKB-UniRule"/>
</dbReference>
<proteinExistence type="predicted"/>
<sequence>MAEILLDSPDNVTLVGGSFAARRQLRRALALAPTLVAADGGIAHALACGHRPVAVIGDMDSLPSDETWRKSDIRVYRLGEQDTTDFEKCLYSIRAPLILGCGFLGGRVDHALASLSALLRYADRPVILLGEQDLTFHWRAELALELAAGTPVSFFPLRRVTGTGSQGLAWTLAGLTLEPGGRVGTSNAATGGTVRAAFDGPGVLATLPLAALEQAAAALSTPAR</sequence>
<dbReference type="GO" id="GO:0030975">
    <property type="term" value="F:thiamine binding"/>
    <property type="evidence" value="ECO:0007669"/>
    <property type="project" value="InterPro"/>
</dbReference>
<dbReference type="PANTHER" id="PTHR41299">
    <property type="entry name" value="THIAMINE PYROPHOSPHOKINASE"/>
    <property type="match status" value="1"/>
</dbReference>
<dbReference type="GO" id="GO:0016301">
    <property type="term" value="F:kinase activity"/>
    <property type="evidence" value="ECO:0007669"/>
    <property type="project" value="UniProtKB-KW"/>
</dbReference>
<organism evidence="8 9">
    <name type="scientific">Halovulum marinum</name>
    <dbReference type="NCBI Taxonomy" id="2662447"/>
    <lineage>
        <taxon>Bacteria</taxon>
        <taxon>Pseudomonadati</taxon>
        <taxon>Pseudomonadota</taxon>
        <taxon>Alphaproteobacteria</taxon>
        <taxon>Rhodobacterales</taxon>
        <taxon>Paracoccaceae</taxon>
        <taxon>Halovulum</taxon>
    </lineage>
</organism>
<evidence type="ECO:0000259" key="6">
    <source>
        <dbReference type="Pfam" id="PF04263"/>
    </source>
</evidence>
<dbReference type="InterPro" id="IPR036371">
    <property type="entry name" value="TPK_B1-bd_sf"/>
</dbReference>
<dbReference type="PANTHER" id="PTHR41299:SF1">
    <property type="entry name" value="THIAMINE PYROPHOSPHOKINASE"/>
    <property type="match status" value="1"/>
</dbReference>
<dbReference type="GO" id="GO:0006772">
    <property type="term" value="P:thiamine metabolic process"/>
    <property type="evidence" value="ECO:0007669"/>
    <property type="project" value="UniProtKB-UniRule"/>
</dbReference>
<evidence type="ECO:0000256" key="1">
    <source>
        <dbReference type="ARBA" id="ARBA00022679"/>
    </source>
</evidence>
<dbReference type="Pfam" id="PF04263">
    <property type="entry name" value="TPK_catalytic"/>
    <property type="match status" value="1"/>
</dbReference>
<name>A0A6L5Z0P4_9RHOB</name>
<dbReference type="AlphaFoldDB" id="A0A6L5Z0P4"/>